<keyword evidence="2" id="KW-1185">Reference proteome</keyword>
<protein>
    <submittedName>
        <fullName evidence="1">Uncharacterized protein</fullName>
    </submittedName>
</protein>
<evidence type="ECO:0000313" key="1">
    <source>
        <dbReference type="EMBL" id="VDP38661.1"/>
    </source>
</evidence>
<dbReference type="AlphaFoldDB" id="A0A3P8D475"/>
<dbReference type="GO" id="GO:0071233">
    <property type="term" value="P:cellular response to L-leucine"/>
    <property type="evidence" value="ECO:0007669"/>
    <property type="project" value="TreeGrafter"/>
</dbReference>
<dbReference type="GO" id="GO:0016684">
    <property type="term" value="F:oxidoreductase activity, acting on peroxide as acceptor"/>
    <property type="evidence" value="ECO:0007669"/>
    <property type="project" value="TreeGrafter"/>
</dbReference>
<dbReference type="GO" id="GO:0070728">
    <property type="term" value="F:L-leucine binding"/>
    <property type="evidence" value="ECO:0007669"/>
    <property type="project" value="TreeGrafter"/>
</dbReference>
<dbReference type="GO" id="GO:1901031">
    <property type="term" value="P:regulation of response to reactive oxygen species"/>
    <property type="evidence" value="ECO:0007669"/>
    <property type="project" value="InterPro"/>
</dbReference>
<dbReference type="GO" id="GO:1904262">
    <property type="term" value="P:negative regulation of TORC1 signaling"/>
    <property type="evidence" value="ECO:0007669"/>
    <property type="project" value="TreeGrafter"/>
</dbReference>
<dbReference type="InterPro" id="IPR006730">
    <property type="entry name" value="Sestrin"/>
</dbReference>
<reference evidence="1 2" key="1">
    <citation type="submission" date="2018-11" db="EMBL/GenBank/DDBJ databases">
        <authorList>
            <consortium name="Pathogen Informatics"/>
        </authorList>
    </citation>
    <scope>NUCLEOTIDE SEQUENCE [LARGE SCALE GENOMIC DNA]</scope>
    <source>
        <strain>Denwood</strain>
        <strain evidence="2">Zambia</strain>
    </source>
</reference>
<dbReference type="Proteomes" id="UP000269396">
    <property type="component" value="Unassembled WGS sequence"/>
</dbReference>
<gene>
    <name evidence="1" type="ORF">SMTD_LOCUS7304</name>
</gene>
<dbReference type="PANTHER" id="PTHR12474:SF0">
    <property type="entry name" value="SESTRIN HOMOLOG"/>
    <property type="match status" value="1"/>
</dbReference>
<proteinExistence type="predicted"/>
<dbReference type="GO" id="GO:0016239">
    <property type="term" value="P:positive regulation of macroautophagy"/>
    <property type="evidence" value="ECO:0007669"/>
    <property type="project" value="TreeGrafter"/>
</dbReference>
<accession>A0A3P8D475</accession>
<dbReference type="GO" id="GO:0005634">
    <property type="term" value="C:nucleus"/>
    <property type="evidence" value="ECO:0007669"/>
    <property type="project" value="InterPro"/>
</dbReference>
<organism evidence="1 2">
    <name type="scientific">Schistosoma mattheei</name>
    <dbReference type="NCBI Taxonomy" id="31246"/>
    <lineage>
        <taxon>Eukaryota</taxon>
        <taxon>Metazoa</taxon>
        <taxon>Spiralia</taxon>
        <taxon>Lophotrochozoa</taxon>
        <taxon>Platyhelminthes</taxon>
        <taxon>Trematoda</taxon>
        <taxon>Digenea</taxon>
        <taxon>Strigeidida</taxon>
        <taxon>Schistosomatoidea</taxon>
        <taxon>Schistosomatidae</taxon>
        <taxon>Schistosoma</taxon>
    </lineage>
</organism>
<sequence length="257" mass="29805">MKIIQTEDSSWEDVAEDIVAEQFLTAIISNSQLDSEAVFPSNNMMKHIEKLSYHPLISRFLDSPQSGYKNFDARPFHATEYSWQEEGLPLADRLCTELGSLLDEKFRNAYDLTYNTLNGIQNVDTSLYRRTVWNEVQSFFGICHDDFRYDRVNRLLTTSQRAYLKLCSTFPVAVYTIQNLKFENIFPALSSSEMAVASYLRVYAKIFCFLPTTLNYGYRVDCSPDIHGLEKQSIQRVSLPILIPLMHLHSEYFHSFK</sequence>
<dbReference type="EMBL" id="UZAL01028127">
    <property type="protein sequence ID" value="VDP38661.1"/>
    <property type="molecule type" value="Genomic_DNA"/>
</dbReference>
<dbReference type="Pfam" id="PF04636">
    <property type="entry name" value="PA26"/>
    <property type="match status" value="1"/>
</dbReference>
<name>A0A3P8D475_9TREM</name>
<dbReference type="PANTHER" id="PTHR12474">
    <property type="entry name" value="P53 REGULATED PA26 NUCLEAR PROTEIN SESTRIN"/>
    <property type="match status" value="1"/>
</dbReference>
<evidence type="ECO:0000313" key="2">
    <source>
        <dbReference type="Proteomes" id="UP000269396"/>
    </source>
</evidence>
<dbReference type="GO" id="GO:1990253">
    <property type="term" value="P:cellular response to leucine starvation"/>
    <property type="evidence" value="ECO:0007669"/>
    <property type="project" value="TreeGrafter"/>
</dbReference>